<dbReference type="OrthoDB" id="359154at2759"/>
<dbReference type="SUPFAM" id="SSF50104">
    <property type="entry name" value="Translation proteins SH3-like domain"/>
    <property type="match status" value="1"/>
</dbReference>
<comment type="similarity">
    <text evidence="1">Belongs to the universal ribosomal protein uL24 family.</text>
</comment>
<comment type="caution">
    <text evidence="2">The sequence shown here is derived from an EMBL/GenBank/DDBJ whole genome shotgun (WGS) entry which is preliminary data.</text>
</comment>
<evidence type="ECO:0000313" key="3">
    <source>
        <dbReference type="Proteomes" id="UP000242877"/>
    </source>
</evidence>
<keyword evidence="3" id="KW-1185">Reference proteome</keyword>
<dbReference type="InterPro" id="IPR003256">
    <property type="entry name" value="Ribosomal_uL24"/>
</dbReference>
<dbReference type="Proteomes" id="UP000242877">
    <property type="component" value="Unassembled WGS sequence"/>
</dbReference>
<dbReference type="PANTHER" id="PTHR12903">
    <property type="entry name" value="MITOCHONDRIAL RIBOSOMAL PROTEIN L24"/>
    <property type="match status" value="1"/>
</dbReference>
<name>A0A162IQZ2_9EURO</name>
<protein>
    <submittedName>
        <fullName evidence="2">Translation protein SH3-like protein</fullName>
    </submittedName>
</protein>
<dbReference type="GO" id="GO:0006412">
    <property type="term" value="P:translation"/>
    <property type="evidence" value="ECO:0007669"/>
    <property type="project" value="InterPro"/>
</dbReference>
<reference evidence="2 3" key="1">
    <citation type="journal article" date="2016" name="Genome Biol. Evol.">
        <title>Divergent and convergent evolution of fungal pathogenicity.</title>
        <authorList>
            <person name="Shang Y."/>
            <person name="Xiao G."/>
            <person name="Zheng P."/>
            <person name="Cen K."/>
            <person name="Zhan S."/>
            <person name="Wang C."/>
        </authorList>
    </citation>
    <scope>NUCLEOTIDE SEQUENCE [LARGE SCALE GENOMIC DNA]</scope>
    <source>
        <strain evidence="2 3">ARSEF 7405</strain>
    </source>
</reference>
<dbReference type="InterPro" id="IPR014722">
    <property type="entry name" value="Rib_uL2_dom2"/>
</dbReference>
<dbReference type="EMBL" id="AZGZ01000002">
    <property type="protein sequence ID" value="KZZ96973.1"/>
    <property type="molecule type" value="Genomic_DNA"/>
</dbReference>
<proteinExistence type="inferred from homology"/>
<dbReference type="InterPro" id="IPR008991">
    <property type="entry name" value="Translation_prot_SH3-like_sf"/>
</dbReference>
<dbReference type="GO" id="GO:0005840">
    <property type="term" value="C:ribosome"/>
    <property type="evidence" value="ECO:0007669"/>
    <property type="project" value="InterPro"/>
</dbReference>
<gene>
    <name evidence="2" type="ORF">AAP_00616</name>
</gene>
<dbReference type="Gene3D" id="2.30.30.30">
    <property type="match status" value="1"/>
</dbReference>
<sequence length="353" mass="40482">MDKVVRRTAQAVRQAQRKARLQAEKDARLARKDFFRNTAQRQRVFIDARKNERKEFRENWLKGPLAPLRDGGDRAGVYGSANLVAYHQPVIPEPDRRKAITIASGDYVVVVKGRERGLIDKVASVNVETESVTLHNLNKHELEIPEPFIDAQSPNATQDLPVPIPIDDVRLVLPLYDPKTGKTQDTIIQNVTTGGPLQERPIGSLLPKYSRYIEGTMVNIPWPRQQPPNFEREDVDTPRILADKDTFIPPLNDYPFPYSVMDELRNKFSSFRDRHEPHYLAAKLEQNVQSEYLGTRNLLTPRAEYLHQQAELRRKAREAEVVDAEGKLKLPDSSVNFIREYMESRKQQESAGN</sequence>
<evidence type="ECO:0000256" key="1">
    <source>
        <dbReference type="ARBA" id="ARBA00010618"/>
    </source>
</evidence>
<dbReference type="VEuPathDB" id="FungiDB:AAP_00616"/>
<organism evidence="2 3">
    <name type="scientific">Ascosphaera apis ARSEF 7405</name>
    <dbReference type="NCBI Taxonomy" id="392613"/>
    <lineage>
        <taxon>Eukaryota</taxon>
        <taxon>Fungi</taxon>
        <taxon>Dikarya</taxon>
        <taxon>Ascomycota</taxon>
        <taxon>Pezizomycotina</taxon>
        <taxon>Eurotiomycetes</taxon>
        <taxon>Eurotiomycetidae</taxon>
        <taxon>Onygenales</taxon>
        <taxon>Ascosphaeraceae</taxon>
        <taxon>Ascosphaera</taxon>
    </lineage>
</organism>
<dbReference type="AlphaFoldDB" id="A0A162IQZ2"/>
<evidence type="ECO:0000313" key="2">
    <source>
        <dbReference type="EMBL" id="KZZ96973.1"/>
    </source>
</evidence>
<dbReference type="GO" id="GO:0003735">
    <property type="term" value="F:structural constituent of ribosome"/>
    <property type="evidence" value="ECO:0007669"/>
    <property type="project" value="InterPro"/>
</dbReference>
<dbReference type="Pfam" id="PF22682">
    <property type="entry name" value="Ribosomal_uL24m-like"/>
    <property type="match status" value="1"/>
</dbReference>
<accession>A0A162IQZ2</accession>